<comment type="caution">
    <text evidence="2">The sequence shown here is derived from an EMBL/GenBank/DDBJ whole genome shotgun (WGS) entry which is preliminary data.</text>
</comment>
<dbReference type="AlphaFoldDB" id="A0A5Y3MNV0"/>
<proteinExistence type="predicted"/>
<reference evidence="2" key="1">
    <citation type="submission" date="2018-06" db="EMBL/GenBank/DDBJ databases">
        <authorList>
            <person name="Ashton P.M."/>
            <person name="Dallman T."/>
            <person name="Nair S."/>
            <person name="De Pinna E."/>
            <person name="Peters T."/>
            <person name="Grant K."/>
        </authorList>
    </citation>
    <scope>NUCLEOTIDE SEQUENCE [LARGE SCALE GENOMIC DNA]</scope>
    <source>
        <strain evidence="2">275803</strain>
    </source>
</reference>
<protein>
    <submittedName>
        <fullName evidence="2">Uncharacterized protein</fullName>
    </submittedName>
</protein>
<gene>
    <name evidence="2" type="ORF">DN310_06330</name>
</gene>
<dbReference type="Proteomes" id="UP000839598">
    <property type="component" value="Unassembled WGS sequence"/>
</dbReference>
<sequence length="209" mass="24194">MSLEKYLDSNSLNFIDVFIKSTDAFVDLQFNRFYDDYENGEFKKKLKNKGRREVKAMLQSIRNDTIKKDDEYFEDKTIAKVFLILQCYGFSSLAKDLAYIHDRHDVNKMRQEIIYKEIADCAATKQRSVSASGPRHHLHDEIVAIIKATWAKNPALSKKKMIRKLSIRYEGRIDEGTLNSWIKKENLAPPPPPPGQHKNSSLVIPPEYA</sequence>
<dbReference type="EMBL" id="AAIVAV010000004">
    <property type="protein sequence ID" value="ECI4008958.1"/>
    <property type="molecule type" value="Genomic_DNA"/>
</dbReference>
<feature type="region of interest" description="Disordered" evidence="1">
    <location>
        <begin position="184"/>
        <end position="209"/>
    </location>
</feature>
<evidence type="ECO:0000256" key="1">
    <source>
        <dbReference type="SAM" id="MobiDB-lite"/>
    </source>
</evidence>
<accession>A0A5Y3MNV0</accession>
<name>A0A5Y3MNV0_SALER</name>
<evidence type="ECO:0000313" key="2">
    <source>
        <dbReference type="EMBL" id="ECI4008958.1"/>
    </source>
</evidence>
<organism evidence="2">
    <name type="scientific">Salmonella enterica subsp. salamae</name>
    <dbReference type="NCBI Taxonomy" id="59202"/>
    <lineage>
        <taxon>Bacteria</taxon>
        <taxon>Pseudomonadati</taxon>
        <taxon>Pseudomonadota</taxon>
        <taxon>Gammaproteobacteria</taxon>
        <taxon>Enterobacterales</taxon>
        <taxon>Enterobacteriaceae</taxon>
        <taxon>Salmonella</taxon>
    </lineage>
</organism>